<evidence type="ECO:0000256" key="1">
    <source>
        <dbReference type="SAM" id="MobiDB-lite"/>
    </source>
</evidence>
<dbReference type="PANTHER" id="PTHR34153:SF2">
    <property type="entry name" value="SI:CH211-262H13.3-RELATED"/>
    <property type="match status" value="1"/>
</dbReference>
<proteinExistence type="predicted"/>
<dbReference type="PANTHER" id="PTHR34153">
    <property type="entry name" value="SI:CH211-262H13.3-RELATED-RELATED"/>
    <property type="match status" value="1"/>
</dbReference>
<dbReference type="InParanoid" id="A0A5N4B3T0"/>
<dbReference type="OrthoDB" id="10069532at2759"/>
<feature type="compositionally biased region" description="Polar residues" evidence="1">
    <location>
        <begin position="130"/>
        <end position="152"/>
    </location>
</feature>
<protein>
    <recommendedName>
        <fullName evidence="4">DUF4806 domain-containing protein</fullName>
    </recommendedName>
</protein>
<dbReference type="Proteomes" id="UP000327044">
    <property type="component" value="Unassembled WGS sequence"/>
</dbReference>
<comment type="caution">
    <text evidence="2">The sequence shown here is derived from an EMBL/GenBank/DDBJ whole genome shotgun (WGS) entry which is preliminary data.</text>
</comment>
<accession>A0A5N4B3T0</accession>
<dbReference type="AlphaFoldDB" id="A0A5N4B3T0"/>
<name>A0A5N4B3T0_PHOPY</name>
<organism evidence="2 3">
    <name type="scientific">Photinus pyralis</name>
    <name type="common">Common eastern firefly</name>
    <name type="synonym">Lampyris pyralis</name>
    <dbReference type="NCBI Taxonomy" id="7054"/>
    <lineage>
        <taxon>Eukaryota</taxon>
        <taxon>Metazoa</taxon>
        <taxon>Ecdysozoa</taxon>
        <taxon>Arthropoda</taxon>
        <taxon>Hexapoda</taxon>
        <taxon>Insecta</taxon>
        <taxon>Pterygota</taxon>
        <taxon>Neoptera</taxon>
        <taxon>Endopterygota</taxon>
        <taxon>Coleoptera</taxon>
        <taxon>Polyphaga</taxon>
        <taxon>Elateriformia</taxon>
        <taxon>Elateroidea</taxon>
        <taxon>Lampyridae</taxon>
        <taxon>Lampyrinae</taxon>
        <taxon>Photinus</taxon>
    </lineage>
</organism>
<sequence length="371" mass="41687">MAYVGIEFESDGENDAGEIAIVNKVWLTPMKRRVHWPSYSQPTKFESALRSGEEPGDTWMLYPVKRIFFETDNLLKARQKLKTAEVTSDVQSDTEFSEKRKRVPPPRLSYDSEEESVATLPRPPRFSLDKVNQQSSRQSYSQPEPRSSPSTHVNKKNCFRTIPSSPSSCADAIPSSPSSCADAINRQRLPTRSPLAVRGEERENLDSKVVVPLLLHIKEQNNQILSWIKKQSNTTVVHGTLPDDIPVKFPLCSIDSLTVLESYLMDDGHLAELAAYFSSLGGRDIGSKTNIILKNIFNNELAQLYSFYGSRGNKKAFNDLRVKTVIIRAVQLTTSNTTAEEISAHIKVWLKHAPQRLSNSLQPKKNCNQGI</sequence>
<feature type="region of interest" description="Disordered" evidence="1">
    <location>
        <begin position="83"/>
        <end position="186"/>
    </location>
</feature>
<gene>
    <name evidence="2" type="ORF">PPYR_01173</name>
</gene>
<dbReference type="EMBL" id="VVIM01000001">
    <property type="protein sequence ID" value="KAB0804203.1"/>
    <property type="molecule type" value="Genomic_DNA"/>
</dbReference>
<reference evidence="2 3" key="1">
    <citation type="journal article" date="2018" name="Elife">
        <title>Firefly genomes illuminate parallel origins of bioluminescence in beetles.</title>
        <authorList>
            <person name="Fallon T.R."/>
            <person name="Lower S.E."/>
            <person name="Chang C.H."/>
            <person name="Bessho-Uehara M."/>
            <person name="Martin G.J."/>
            <person name="Bewick A.J."/>
            <person name="Behringer M."/>
            <person name="Debat H.J."/>
            <person name="Wong I."/>
            <person name="Day J.C."/>
            <person name="Suvorov A."/>
            <person name="Silva C.J."/>
            <person name="Stanger-Hall K.F."/>
            <person name="Hall D.W."/>
            <person name="Schmitz R.J."/>
            <person name="Nelson D.R."/>
            <person name="Lewis S.M."/>
            <person name="Shigenobu S."/>
            <person name="Bybee S.M."/>
            <person name="Larracuente A.M."/>
            <person name="Oba Y."/>
            <person name="Weng J.K."/>
        </authorList>
    </citation>
    <scope>NUCLEOTIDE SEQUENCE [LARGE SCALE GENOMIC DNA]</scope>
    <source>
        <strain evidence="2">1611_PpyrPB1</strain>
        <tissue evidence="2">Whole body</tissue>
    </source>
</reference>
<keyword evidence="3" id="KW-1185">Reference proteome</keyword>
<evidence type="ECO:0008006" key="4">
    <source>
        <dbReference type="Google" id="ProtNLM"/>
    </source>
</evidence>
<evidence type="ECO:0000313" key="3">
    <source>
        <dbReference type="Proteomes" id="UP000327044"/>
    </source>
</evidence>
<evidence type="ECO:0000313" key="2">
    <source>
        <dbReference type="EMBL" id="KAB0804203.1"/>
    </source>
</evidence>
<feature type="compositionally biased region" description="Polar residues" evidence="1">
    <location>
        <begin position="85"/>
        <end position="94"/>
    </location>
</feature>